<keyword evidence="2" id="KW-1185">Reference proteome</keyword>
<organism evidence="1 2">
    <name type="scientific">Candidatus Nitrosocosmicus oleophilus</name>
    <dbReference type="NCBI Taxonomy" id="1353260"/>
    <lineage>
        <taxon>Archaea</taxon>
        <taxon>Nitrososphaerota</taxon>
        <taxon>Nitrososphaeria</taxon>
        <taxon>Nitrososphaerales</taxon>
        <taxon>Nitrososphaeraceae</taxon>
        <taxon>Candidatus Nitrosocosmicus</taxon>
    </lineage>
</organism>
<dbReference type="EMBL" id="CP012850">
    <property type="protein sequence ID" value="ALI37002.1"/>
    <property type="molecule type" value="Genomic_DNA"/>
</dbReference>
<protein>
    <submittedName>
        <fullName evidence="1">Uncharacterized protein</fullName>
    </submittedName>
</protein>
<evidence type="ECO:0000313" key="2">
    <source>
        <dbReference type="Proteomes" id="UP000058925"/>
    </source>
</evidence>
<reference evidence="2" key="1">
    <citation type="submission" date="2015-10" db="EMBL/GenBank/DDBJ databases">
        <title>Niche specialization of a soil ammonia-oxidizing archaeon, Candidatus Nitrosocosmicus oleophilus.</title>
        <authorList>
            <person name="Jung M.-Y."/>
            <person name="Rhee S.-K."/>
        </authorList>
    </citation>
    <scope>NUCLEOTIDE SEQUENCE [LARGE SCALE GENOMIC DNA]</scope>
    <source>
        <strain evidence="2">MY3</strain>
    </source>
</reference>
<dbReference type="KEGG" id="taa:NMY3_02812"/>
<gene>
    <name evidence="1" type="ORF">NMY3_02812</name>
</gene>
<evidence type="ECO:0000313" key="1">
    <source>
        <dbReference type="EMBL" id="ALI37002.1"/>
    </source>
</evidence>
<sequence length="48" mass="5864">MSLQYPLVNQNMYENNKRARNTNNNNDYFQPTMDKKFLSRLYKFILSV</sequence>
<dbReference type="AlphaFoldDB" id="A0A654MC05"/>
<name>A0A654MC05_9ARCH</name>
<proteinExistence type="predicted"/>
<dbReference type="Proteomes" id="UP000058925">
    <property type="component" value="Chromosome"/>
</dbReference>
<accession>A0A654MC05</accession>